<dbReference type="InterPro" id="IPR053143">
    <property type="entry name" value="Arylsulfate_ST"/>
</dbReference>
<organism evidence="2 3">
    <name type="scientific">Penicillium steckii</name>
    <dbReference type="NCBI Taxonomy" id="303698"/>
    <lineage>
        <taxon>Eukaryota</taxon>
        <taxon>Fungi</taxon>
        <taxon>Dikarya</taxon>
        <taxon>Ascomycota</taxon>
        <taxon>Pezizomycotina</taxon>
        <taxon>Eurotiomycetes</taxon>
        <taxon>Eurotiomycetidae</taxon>
        <taxon>Eurotiales</taxon>
        <taxon>Aspergillaceae</taxon>
        <taxon>Penicillium</taxon>
    </lineage>
</organism>
<evidence type="ECO:0000256" key="1">
    <source>
        <dbReference type="SAM" id="SignalP"/>
    </source>
</evidence>
<evidence type="ECO:0000313" key="3">
    <source>
        <dbReference type="Proteomes" id="UP000191285"/>
    </source>
</evidence>
<feature type="signal peptide" evidence="1">
    <location>
        <begin position="1"/>
        <end position="20"/>
    </location>
</feature>
<gene>
    <name evidence="2" type="ORF">PENSTE_c002G03688</name>
</gene>
<dbReference type="AlphaFoldDB" id="A0A1V6TUI6"/>
<evidence type="ECO:0000313" key="2">
    <source>
        <dbReference type="EMBL" id="OQE29540.1"/>
    </source>
</evidence>
<reference evidence="3" key="1">
    <citation type="journal article" date="2017" name="Nat. Microbiol.">
        <title>Global analysis of biosynthetic gene clusters reveals vast potential of secondary metabolite production in Penicillium species.</title>
        <authorList>
            <person name="Nielsen J.C."/>
            <person name="Grijseels S."/>
            <person name="Prigent S."/>
            <person name="Ji B."/>
            <person name="Dainat J."/>
            <person name="Nielsen K.F."/>
            <person name="Frisvad J.C."/>
            <person name="Workman M."/>
            <person name="Nielsen J."/>
        </authorList>
    </citation>
    <scope>NUCLEOTIDE SEQUENCE [LARGE SCALE GENOMIC DNA]</scope>
    <source>
        <strain evidence="3">IBT 24891</strain>
    </source>
</reference>
<keyword evidence="1" id="KW-0732">Signal</keyword>
<dbReference type="PANTHER" id="PTHR35340">
    <property type="entry name" value="PQQ ENZYME REPEAT PROTEIN-RELATED"/>
    <property type="match status" value="1"/>
</dbReference>
<dbReference type="Proteomes" id="UP000191285">
    <property type="component" value="Unassembled WGS sequence"/>
</dbReference>
<accession>A0A1V6TUI6</accession>
<comment type="caution">
    <text evidence="2">The sequence shown here is derived from an EMBL/GenBank/DDBJ whole genome shotgun (WGS) entry which is preliminary data.</text>
</comment>
<dbReference type="Pfam" id="PF14269">
    <property type="entry name" value="Arylsulfotran_2"/>
    <property type="match status" value="1"/>
</dbReference>
<dbReference type="STRING" id="303698.A0A1V6TUI6"/>
<name>A0A1V6TUI6_9EURO</name>
<keyword evidence="3" id="KW-1185">Reference proteome</keyword>
<feature type="chain" id="PRO_5012099287" description="ASST-domain-containing protein" evidence="1">
    <location>
        <begin position="21"/>
        <end position="498"/>
    </location>
</feature>
<dbReference type="OrthoDB" id="5377172at2759"/>
<dbReference type="PANTHER" id="PTHR35340:SF6">
    <property type="entry name" value="ASST-DOMAIN-CONTAINING PROTEIN"/>
    <property type="match status" value="1"/>
</dbReference>
<dbReference type="InterPro" id="IPR039535">
    <property type="entry name" value="ASST-like"/>
</dbReference>
<sequence length="498" mass="55543">MLLSRSTCLAIAGIAPVALAKLWPYQSFVTEPTFHPPVLDVTKTGDELADGLILFTPSIQSLKDINSRELAGAMIMTDEGELVWYGETATPQTNLFVQKLDGKQVLTRWHGQGSNVGHGYGSVIILDDTYSPIYEICPKPDFISNDGKEYECWADLHESFITDQDTILVTAVNTTKADLSSVGGPVDGWILDDWIFEIDPKTNETIFSWNSLSAGISLHLSKVSIESNNAGNGSSKLAAWDWFHMNSIQRIGDKYLLSSRHTWSIILLDRDGNVEWYLDGSDGGNFTLPSSDIFKWQHHARIKDSTESPLQLDCFDNSNSGWDNGTNPSSGLKLELNTQDKSVKILHRLQDLGDEIYTQSQGSFWSLDNQNHMVGYGSIPKIKEYGPDGTTRMTIRFGEDNLVQSYRSYRQEWSATPFYKPKIKVHNQTVYMSWNGATGVTQWDILAGMSKDGLKSIGTVEKKRFESSFNLTSPVPFVQIAAYSGDKLLRKSDLVSGF</sequence>
<dbReference type="EMBL" id="MLKD01000002">
    <property type="protein sequence ID" value="OQE29540.1"/>
    <property type="molecule type" value="Genomic_DNA"/>
</dbReference>
<evidence type="ECO:0008006" key="4">
    <source>
        <dbReference type="Google" id="ProtNLM"/>
    </source>
</evidence>
<proteinExistence type="predicted"/>
<protein>
    <recommendedName>
        <fullName evidence="4">ASST-domain-containing protein</fullName>
    </recommendedName>
</protein>